<keyword evidence="1" id="KW-0732">Signal</keyword>
<evidence type="ECO:0000256" key="1">
    <source>
        <dbReference type="SAM" id="SignalP"/>
    </source>
</evidence>
<name>A0ABD7A5H9_9PAST</name>
<dbReference type="AlphaFoldDB" id="A0ABD7A5H9"/>
<organism evidence="2 3">
    <name type="scientific">Mannheimia pernigra</name>
    <dbReference type="NCBI Taxonomy" id="111844"/>
    <lineage>
        <taxon>Bacteria</taxon>
        <taxon>Pseudomonadati</taxon>
        <taxon>Pseudomonadota</taxon>
        <taxon>Gammaproteobacteria</taxon>
        <taxon>Pasteurellales</taxon>
        <taxon>Pasteurellaceae</taxon>
        <taxon>Mannheimia</taxon>
    </lineage>
</organism>
<gene>
    <name evidence="2" type="ORF">HV560_00355</name>
</gene>
<evidence type="ECO:0000313" key="3">
    <source>
        <dbReference type="Proteomes" id="UP000509784"/>
    </source>
</evidence>
<dbReference type="KEGG" id="mpeg:HV560_00355"/>
<dbReference type="Proteomes" id="UP000509784">
    <property type="component" value="Chromosome"/>
</dbReference>
<sequence length="94" mass="10873">MKKINFVLSLLLVSSSALSQPYKTPPTSSTSGYVPVISDELMEQCVKIYNEAEWLENDLNHSSLNQYSQYEVNQYNQNIAKLNQLTNWFNQNCY</sequence>
<evidence type="ECO:0000313" key="2">
    <source>
        <dbReference type="EMBL" id="QLB41406.1"/>
    </source>
</evidence>
<dbReference type="EMBL" id="CP055305">
    <property type="protein sequence ID" value="QLB41406.1"/>
    <property type="molecule type" value="Genomic_DNA"/>
</dbReference>
<protein>
    <submittedName>
        <fullName evidence="2">Uncharacterized protein</fullName>
    </submittedName>
</protein>
<proteinExistence type="predicted"/>
<reference evidence="2 3" key="1">
    <citation type="submission" date="2020-06" db="EMBL/GenBank/DDBJ databases">
        <title>Mannheimia pernigra sp. nov. isolated from bovine respiratory tract.</title>
        <authorList>
            <person name="Kuhnert P."/>
            <person name="Akarsu-Egger H."/>
        </authorList>
    </citation>
    <scope>NUCLEOTIDE SEQUENCE [LARGE SCALE GENOMIC DNA]</scope>
    <source>
        <strain evidence="2 3">17CN0883</strain>
    </source>
</reference>
<feature type="signal peptide" evidence="1">
    <location>
        <begin position="1"/>
        <end position="19"/>
    </location>
</feature>
<dbReference type="RefSeq" id="WP_176811898.1">
    <property type="nucleotide sequence ID" value="NZ_CP055305.1"/>
</dbReference>
<feature type="chain" id="PRO_5044836809" evidence="1">
    <location>
        <begin position="20"/>
        <end position="94"/>
    </location>
</feature>
<accession>A0ABD7A5H9</accession>